<dbReference type="PANTHER" id="PTHR24410:SF23">
    <property type="entry name" value="BTB DOMAIN-CONTAINING PROTEIN-RELATED"/>
    <property type="match status" value="1"/>
</dbReference>
<dbReference type="PANTHER" id="PTHR24410">
    <property type="entry name" value="HL07962P-RELATED"/>
    <property type="match status" value="1"/>
</dbReference>
<comment type="caution">
    <text evidence="3">The sequence shown here is derived from an EMBL/GenBank/DDBJ whole genome shotgun (WGS) entry which is preliminary data.</text>
</comment>
<dbReference type="OrthoDB" id="3066195at2759"/>
<organism evidence="3 4">
    <name type="scientific">Anaeramoeba ignava</name>
    <name type="common">Anaerobic marine amoeba</name>
    <dbReference type="NCBI Taxonomy" id="1746090"/>
    <lineage>
        <taxon>Eukaryota</taxon>
        <taxon>Metamonada</taxon>
        <taxon>Anaeramoebidae</taxon>
        <taxon>Anaeramoeba</taxon>
    </lineage>
</organism>
<dbReference type="InterPro" id="IPR051481">
    <property type="entry name" value="BTB-POZ/Galectin-3-binding"/>
</dbReference>
<evidence type="ECO:0000256" key="1">
    <source>
        <dbReference type="SAM" id="MobiDB-lite"/>
    </source>
</evidence>
<feature type="compositionally biased region" description="Basic and acidic residues" evidence="1">
    <location>
        <begin position="412"/>
        <end position="421"/>
    </location>
</feature>
<dbReference type="InterPro" id="IPR000210">
    <property type="entry name" value="BTB/POZ_dom"/>
</dbReference>
<reference evidence="3" key="1">
    <citation type="submission" date="2022-10" db="EMBL/GenBank/DDBJ databases">
        <title>Novel sulphate-reducing endosymbionts in the free-living metamonad Anaeramoeba.</title>
        <authorList>
            <person name="Jerlstrom-Hultqvist J."/>
            <person name="Cepicka I."/>
            <person name="Gallot-Lavallee L."/>
            <person name="Salas-Leiva D."/>
            <person name="Curtis B.A."/>
            <person name="Zahonova K."/>
            <person name="Pipaliya S."/>
            <person name="Dacks J."/>
            <person name="Roger A.J."/>
        </authorList>
    </citation>
    <scope>NUCLEOTIDE SEQUENCE</scope>
    <source>
        <strain evidence="3">BMAN</strain>
    </source>
</reference>
<evidence type="ECO:0000259" key="2">
    <source>
        <dbReference type="PROSITE" id="PS50097"/>
    </source>
</evidence>
<feature type="region of interest" description="Disordered" evidence="1">
    <location>
        <begin position="412"/>
        <end position="441"/>
    </location>
</feature>
<dbReference type="Pfam" id="PF00651">
    <property type="entry name" value="BTB"/>
    <property type="match status" value="1"/>
</dbReference>
<feature type="domain" description="BTB" evidence="2">
    <location>
        <begin position="156"/>
        <end position="221"/>
    </location>
</feature>
<gene>
    <name evidence="3" type="ORF">M0811_13439</name>
</gene>
<sequence length="441" mass="51330">MNTNTMNTNTMNTNTMNTNTMNTKTMNTNTMNTNTMNTNAMNTNTMNTNSMNTNAMNTNAMNTNAMNTNTMNTNTMNTNTMNTNTMNTNTMNTNTMNTNTMNTNTMNTNTMNTNAMNTNSMNTNLLNLPNNQLDALLSDECTIDLKALLKTEAALSDFTIICGKNLKEFRCHKLILSSRSQFFHSLFRQKDLEIINFAEFEYGIVDPVMGFLYTGEIKIPQQSFDSYHKLADKLILPKLKIKIEKDIQQSLNQDNLVDVYSKSKRISSDFLIQSCGDLLTQNIDQMIQSNQVQKINQHEVICFIEMMLLNKTTNKLKLIPGLVIEWFKYNELKPQREYSKLHLKNLQIPFYKSIFQLLEHIQYLYPISDYQMYQIQKFSFFPFETVVEIYNHHIKTSIQAKEQKLIQDKDNLKQEKKENEKKNKKFNQEGSRIKFKRRSIK</sequence>
<dbReference type="AlphaFoldDB" id="A0A9Q0R5B0"/>
<dbReference type="SUPFAM" id="SSF54695">
    <property type="entry name" value="POZ domain"/>
    <property type="match status" value="1"/>
</dbReference>
<dbReference type="InterPro" id="IPR011333">
    <property type="entry name" value="SKP1/BTB/POZ_sf"/>
</dbReference>
<feature type="region of interest" description="Disordered" evidence="1">
    <location>
        <begin position="1"/>
        <end position="20"/>
    </location>
</feature>
<dbReference type="PROSITE" id="PS50097">
    <property type="entry name" value="BTB"/>
    <property type="match status" value="1"/>
</dbReference>
<dbReference type="CDD" id="cd18186">
    <property type="entry name" value="BTB_POZ_ZBTB_KLHL-like"/>
    <property type="match status" value="1"/>
</dbReference>
<dbReference type="Gene3D" id="3.30.710.10">
    <property type="entry name" value="Potassium Channel Kv1.1, Chain A"/>
    <property type="match status" value="1"/>
</dbReference>
<accession>A0A9Q0R5B0</accession>
<dbReference type="EMBL" id="JAPDFW010000139">
    <property type="protein sequence ID" value="KAJ5066584.1"/>
    <property type="molecule type" value="Genomic_DNA"/>
</dbReference>
<evidence type="ECO:0000313" key="4">
    <source>
        <dbReference type="Proteomes" id="UP001149090"/>
    </source>
</evidence>
<protein>
    <submittedName>
        <fullName evidence="3">Pep-cterm sorting domain-containing protein</fullName>
    </submittedName>
</protein>
<dbReference type="Proteomes" id="UP001149090">
    <property type="component" value="Unassembled WGS sequence"/>
</dbReference>
<proteinExistence type="predicted"/>
<name>A0A9Q0R5B0_ANAIG</name>
<dbReference type="SMART" id="SM00225">
    <property type="entry name" value="BTB"/>
    <property type="match status" value="1"/>
</dbReference>
<evidence type="ECO:0000313" key="3">
    <source>
        <dbReference type="EMBL" id="KAJ5066584.1"/>
    </source>
</evidence>
<keyword evidence="4" id="KW-1185">Reference proteome</keyword>